<gene>
    <name evidence="3" type="ORF">TWF730_001452</name>
</gene>
<accession>A0AAV9ULB6</accession>
<feature type="region of interest" description="Disordered" evidence="1">
    <location>
        <begin position="70"/>
        <end position="113"/>
    </location>
</feature>
<protein>
    <submittedName>
        <fullName evidence="3">Uncharacterized protein</fullName>
    </submittedName>
</protein>
<feature type="region of interest" description="Disordered" evidence="1">
    <location>
        <begin position="343"/>
        <end position="388"/>
    </location>
</feature>
<keyword evidence="4" id="KW-1185">Reference proteome</keyword>
<evidence type="ECO:0000313" key="4">
    <source>
        <dbReference type="Proteomes" id="UP001373714"/>
    </source>
</evidence>
<feature type="region of interest" description="Disordered" evidence="1">
    <location>
        <begin position="1"/>
        <end position="53"/>
    </location>
</feature>
<dbReference type="EMBL" id="JAVHNS010000010">
    <property type="protein sequence ID" value="KAK6341969.1"/>
    <property type="molecule type" value="Genomic_DNA"/>
</dbReference>
<feature type="compositionally biased region" description="Basic residues" evidence="1">
    <location>
        <begin position="24"/>
        <end position="34"/>
    </location>
</feature>
<feature type="compositionally biased region" description="Basic and acidic residues" evidence="1">
    <location>
        <begin position="78"/>
        <end position="87"/>
    </location>
</feature>
<dbReference type="Proteomes" id="UP001373714">
    <property type="component" value="Unassembled WGS sequence"/>
</dbReference>
<reference evidence="3 4" key="1">
    <citation type="submission" date="2019-10" db="EMBL/GenBank/DDBJ databases">
        <authorList>
            <person name="Palmer J.M."/>
        </authorList>
    </citation>
    <scope>NUCLEOTIDE SEQUENCE [LARGE SCALE GENOMIC DNA]</scope>
    <source>
        <strain evidence="3 4">TWF730</strain>
    </source>
</reference>
<evidence type="ECO:0000256" key="2">
    <source>
        <dbReference type="SAM" id="Phobius"/>
    </source>
</evidence>
<sequence>MKGMNKLKQPPATSVGEMTPKISKAAKGKSRASHVKSSQPDGHVLKTPALEKRQKPTVEFQLLAPKPSTIVFPSLSSKPERGSKPTDVELECQNGLPGGSSSDAKCSGSADNDSGVYGSNKLEKWADPIVHRHTAKQVGVNGQKTEMQTCGALYEKERRYRQPFQNGMDPIVDANTIEYVDKDGHRSKSVPCGAQHAKDERFPTILMLENESATAPHLSPSSRERYGCRCLYPRSDRRTDEEEAELLHRWATEPVLSSVRSLRSTEPYGNRKKRKRANTAGTIGNQDDANALRSTFYEPEELYHLLDRMHLNGNRVNAKGYTMDQVIGYDSEDEGELYNQLDRVHLNGGGGNSRPYGDEEDDDDEESEEPESEEEEGEEEDSEGYSDGDYDIERREWVVWTTAAVVVVLISILVAVWGFGWYPFMALGDKNLSNSPHKYTPQLPSRAGVVPAYIFGSPVRMAGEVFTALGLGYVTKKTAANKTFWQKFKSGAWKGPAPGTGMLGKGR</sequence>
<feature type="compositionally biased region" description="Polar residues" evidence="1">
    <location>
        <begin position="99"/>
        <end position="112"/>
    </location>
</feature>
<name>A0AAV9ULB6_9PEZI</name>
<feature type="region of interest" description="Disordered" evidence="1">
    <location>
        <begin position="260"/>
        <end position="287"/>
    </location>
</feature>
<organism evidence="3 4">
    <name type="scientific">Orbilia blumenaviensis</name>
    <dbReference type="NCBI Taxonomy" id="1796055"/>
    <lineage>
        <taxon>Eukaryota</taxon>
        <taxon>Fungi</taxon>
        <taxon>Dikarya</taxon>
        <taxon>Ascomycota</taxon>
        <taxon>Pezizomycotina</taxon>
        <taxon>Orbiliomycetes</taxon>
        <taxon>Orbiliales</taxon>
        <taxon>Orbiliaceae</taxon>
        <taxon>Orbilia</taxon>
    </lineage>
</organism>
<dbReference type="AlphaFoldDB" id="A0AAV9ULB6"/>
<feature type="compositionally biased region" description="Acidic residues" evidence="1">
    <location>
        <begin position="358"/>
        <end position="388"/>
    </location>
</feature>
<evidence type="ECO:0000256" key="1">
    <source>
        <dbReference type="SAM" id="MobiDB-lite"/>
    </source>
</evidence>
<proteinExistence type="predicted"/>
<evidence type="ECO:0000313" key="3">
    <source>
        <dbReference type="EMBL" id="KAK6341969.1"/>
    </source>
</evidence>
<keyword evidence="2" id="KW-1133">Transmembrane helix</keyword>
<keyword evidence="2" id="KW-0812">Transmembrane</keyword>
<keyword evidence="2" id="KW-0472">Membrane</keyword>
<feature type="transmembrane region" description="Helical" evidence="2">
    <location>
        <begin position="397"/>
        <end position="422"/>
    </location>
</feature>
<comment type="caution">
    <text evidence="3">The sequence shown here is derived from an EMBL/GenBank/DDBJ whole genome shotgun (WGS) entry which is preliminary data.</text>
</comment>